<reference evidence="1 2" key="1">
    <citation type="submission" date="2021-04" db="EMBL/GenBank/DDBJ databases">
        <authorList>
            <person name="Bliznina A."/>
        </authorList>
    </citation>
    <scope>NUCLEOTIDE SEQUENCE [LARGE SCALE GENOMIC DNA]</scope>
</reference>
<keyword evidence="2" id="KW-1185">Reference proteome</keyword>
<accession>A0ABN7SVA6</accession>
<dbReference type="EMBL" id="OU015566">
    <property type="protein sequence ID" value="CAG5105877.1"/>
    <property type="molecule type" value="Genomic_DNA"/>
</dbReference>
<gene>
    <name evidence="1" type="ORF">OKIOD_LOCUS11298</name>
</gene>
<evidence type="ECO:0000313" key="1">
    <source>
        <dbReference type="EMBL" id="CAG5105877.1"/>
    </source>
</evidence>
<protein>
    <submittedName>
        <fullName evidence="1">Oidioi.mRNA.OKI2018_I69.chr1.g2533.t1.cds</fullName>
    </submittedName>
</protein>
<sequence>MNFNLFAQFLIMDMMLPRYLLSPSKVQGINGPDVITRSPRNRPINPLGWVKRGDRPMNPLGWVKRSDLTLDSLQPDFMRNN</sequence>
<dbReference type="Proteomes" id="UP001158576">
    <property type="component" value="Chromosome 1"/>
</dbReference>
<name>A0ABN7SVA6_OIKDI</name>
<proteinExistence type="predicted"/>
<organism evidence="1 2">
    <name type="scientific">Oikopleura dioica</name>
    <name type="common">Tunicate</name>
    <dbReference type="NCBI Taxonomy" id="34765"/>
    <lineage>
        <taxon>Eukaryota</taxon>
        <taxon>Metazoa</taxon>
        <taxon>Chordata</taxon>
        <taxon>Tunicata</taxon>
        <taxon>Appendicularia</taxon>
        <taxon>Copelata</taxon>
        <taxon>Oikopleuridae</taxon>
        <taxon>Oikopleura</taxon>
    </lineage>
</organism>
<evidence type="ECO:0000313" key="2">
    <source>
        <dbReference type="Proteomes" id="UP001158576"/>
    </source>
</evidence>